<evidence type="ECO:0000313" key="5">
    <source>
        <dbReference type="EMBL" id="RAK24634.1"/>
    </source>
</evidence>
<organism evidence="5 6">
    <name type="scientific">Falsochrobactrum ovis</name>
    <dbReference type="NCBI Taxonomy" id="1293442"/>
    <lineage>
        <taxon>Bacteria</taxon>
        <taxon>Pseudomonadati</taxon>
        <taxon>Pseudomonadota</taxon>
        <taxon>Alphaproteobacteria</taxon>
        <taxon>Hyphomicrobiales</taxon>
        <taxon>Brucellaceae</taxon>
        <taxon>Falsochrobactrum</taxon>
    </lineage>
</organism>
<keyword evidence="3" id="KW-0804">Transcription</keyword>
<dbReference type="Proteomes" id="UP000249453">
    <property type="component" value="Unassembled WGS sequence"/>
</dbReference>
<evidence type="ECO:0000313" key="6">
    <source>
        <dbReference type="Proteomes" id="UP000249453"/>
    </source>
</evidence>
<keyword evidence="6" id="KW-1185">Reference proteome</keyword>
<proteinExistence type="predicted"/>
<keyword evidence="1" id="KW-0805">Transcription regulation</keyword>
<keyword evidence="2" id="KW-0238">DNA-binding</keyword>
<name>A0A364JRE1_9HYPH</name>
<feature type="compositionally biased region" description="Basic residues" evidence="4">
    <location>
        <begin position="15"/>
        <end position="31"/>
    </location>
</feature>
<feature type="region of interest" description="Disordered" evidence="4">
    <location>
        <begin position="1"/>
        <end position="31"/>
    </location>
</feature>
<dbReference type="SUPFAM" id="SSF48008">
    <property type="entry name" value="GntR ligand-binding domain-like"/>
    <property type="match status" value="1"/>
</dbReference>
<comment type="caution">
    <text evidence="5">The sequence shown here is derived from an EMBL/GenBank/DDBJ whole genome shotgun (WGS) entry which is preliminary data.</text>
</comment>
<dbReference type="InterPro" id="IPR008920">
    <property type="entry name" value="TF_FadR/GntR_C"/>
</dbReference>
<dbReference type="GO" id="GO:0003677">
    <property type="term" value="F:DNA binding"/>
    <property type="evidence" value="ECO:0007669"/>
    <property type="project" value="UniProtKB-KW"/>
</dbReference>
<dbReference type="Gene3D" id="1.20.120.530">
    <property type="entry name" value="GntR ligand-binding domain-like"/>
    <property type="match status" value="1"/>
</dbReference>
<evidence type="ECO:0000256" key="2">
    <source>
        <dbReference type="ARBA" id="ARBA00023125"/>
    </source>
</evidence>
<dbReference type="EMBL" id="QLMK01000030">
    <property type="protein sequence ID" value="RAK24634.1"/>
    <property type="molecule type" value="Genomic_DNA"/>
</dbReference>
<dbReference type="OrthoDB" id="9789310at2"/>
<evidence type="ECO:0000256" key="4">
    <source>
        <dbReference type="SAM" id="MobiDB-lite"/>
    </source>
</evidence>
<dbReference type="RefSeq" id="WP_111576524.1">
    <property type="nucleotide sequence ID" value="NZ_JBHEEY010000029.1"/>
</dbReference>
<protein>
    <submittedName>
        <fullName evidence="5">Uncharacterized protein</fullName>
    </submittedName>
</protein>
<evidence type="ECO:0000256" key="3">
    <source>
        <dbReference type="ARBA" id="ARBA00023163"/>
    </source>
</evidence>
<accession>A0A364JRE1</accession>
<gene>
    <name evidence="5" type="ORF">C7374_1305</name>
</gene>
<evidence type="ECO:0000256" key="1">
    <source>
        <dbReference type="ARBA" id="ARBA00023015"/>
    </source>
</evidence>
<sequence>MANVLAGTFAQALHSPHKTTSSKKRPPYRSYRRRTWPRSKEIWLNGQYWYGPLKINEHRRIVDAFDVGDGMAVVEAVRQHLEGDRRKLLKKVVTI</sequence>
<dbReference type="AlphaFoldDB" id="A0A364JRE1"/>
<reference evidence="5 6" key="1">
    <citation type="submission" date="2018-06" db="EMBL/GenBank/DDBJ databases">
        <title>Genomic Encyclopedia of Type Strains, Phase IV (KMG-IV): sequencing the most valuable type-strain genomes for metagenomic binning, comparative biology and taxonomic classification.</title>
        <authorList>
            <person name="Goeker M."/>
        </authorList>
    </citation>
    <scope>NUCLEOTIDE SEQUENCE [LARGE SCALE GENOMIC DNA]</scope>
    <source>
        <strain evidence="5 6">DSM 26720</strain>
    </source>
</reference>